<dbReference type="Proteomes" id="UP000092600">
    <property type="component" value="Unassembled WGS sequence"/>
</dbReference>
<accession>A0A199W784</accession>
<feature type="compositionally biased region" description="Basic and acidic residues" evidence="1">
    <location>
        <begin position="182"/>
        <end position="192"/>
    </location>
</feature>
<gene>
    <name evidence="2" type="ORF">ACMD2_05684</name>
</gene>
<protein>
    <submittedName>
        <fullName evidence="2">Uncharacterized protein</fullName>
    </submittedName>
</protein>
<name>A0A199W784_ANACO</name>
<feature type="compositionally biased region" description="Basic and acidic residues" evidence="1">
    <location>
        <begin position="146"/>
        <end position="155"/>
    </location>
</feature>
<organism evidence="2 3">
    <name type="scientific">Ananas comosus</name>
    <name type="common">Pineapple</name>
    <name type="synonym">Ananas ananas</name>
    <dbReference type="NCBI Taxonomy" id="4615"/>
    <lineage>
        <taxon>Eukaryota</taxon>
        <taxon>Viridiplantae</taxon>
        <taxon>Streptophyta</taxon>
        <taxon>Embryophyta</taxon>
        <taxon>Tracheophyta</taxon>
        <taxon>Spermatophyta</taxon>
        <taxon>Magnoliopsida</taxon>
        <taxon>Liliopsida</taxon>
        <taxon>Poales</taxon>
        <taxon>Bromeliaceae</taxon>
        <taxon>Bromelioideae</taxon>
        <taxon>Ananas</taxon>
    </lineage>
</organism>
<sequence length="310" mass="31949">MKMFQHQALYLLKHRNEKEALIKSPSPTRTNPLWQEPRIIVLKVPQLGHGPLASISLNTFHAFFTSPLRNRRRSSIDKADKLGGFGGHAGDEEGAEDEVEGVVVGREGAAALGPPQELAGGGGGVGSGAAEEGGEEFLGEGAEGGRGGREQERGGGRGAEGGGGEVGDGAGEECGGGGAGKGAEEERERAGEEGEGEGFEGAEAWRGGFDEGGDGEEGFAAEGGGEVRSGEGSGREELVDGVEGDVGGDGEGDDEGFRVRVRVVGEVGGAAAWRGGEHRRRESAWELRETPCCFVSRDAIMLCAYAVSLT</sequence>
<dbReference type="AlphaFoldDB" id="A0A199W784"/>
<feature type="region of interest" description="Disordered" evidence="1">
    <location>
        <begin position="111"/>
        <end position="255"/>
    </location>
</feature>
<evidence type="ECO:0000313" key="2">
    <source>
        <dbReference type="EMBL" id="OAY85317.1"/>
    </source>
</evidence>
<feature type="compositionally biased region" description="Acidic residues" evidence="1">
    <location>
        <begin position="239"/>
        <end position="254"/>
    </location>
</feature>
<evidence type="ECO:0000256" key="1">
    <source>
        <dbReference type="SAM" id="MobiDB-lite"/>
    </source>
</evidence>
<evidence type="ECO:0000313" key="3">
    <source>
        <dbReference type="Proteomes" id="UP000092600"/>
    </source>
</evidence>
<comment type="caution">
    <text evidence="2">The sequence shown here is derived from an EMBL/GenBank/DDBJ whole genome shotgun (WGS) entry which is preliminary data.</text>
</comment>
<feature type="compositionally biased region" description="Gly residues" evidence="1">
    <location>
        <begin position="156"/>
        <end position="181"/>
    </location>
</feature>
<dbReference type="EMBL" id="LSRQ01000110">
    <property type="protein sequence ID" value="OAY85317.1"/>
    <property type="molecule type" value="Genomic_DNA"/>
</dbReference>
<proteinExistence type="predicted"/>
<reference evidence="2 3" key="1">
    <citation type="journal article" date="2016" name="DNA Res.">
        <title>The draft genome of MD-2 pineapple using hybrid error correction of long reads.</title>
        <authorList>
            <person name="Redwan R.M."/>
            <person name="Saidin A."/>
            <person name="Kumar S.V."/>
        </authorList>
    </citation>
    <scope>NUCLEOTIDE SEQUENCE [LARGE SCALE GENOMIC DNA]</scope>
    <source>
        <strain evidence="3">cv. MD2</strain>
        <tissue evidence="2">Leaf</tissue>
    </source>
</reference>